<dbReference type="OrthoDB" id="6428234at2759"/>
<organism evidence="2 3">
    <name type="scientific">Allacma fusca</name>
    <dbReference type="NCBI Taxonomy" id="39272"/>
    <lineage>
        <taxon>Eukaryota</taxon>
        <taxon>Metazoa</taxon>
        <taxon>Ecdysozoa</taxon>
        <taxon>Arthropoda</taxon>
        <taxon>Hexapoda</taxon>
        <taxon>Collembola</taxon>
        <taxon>Symphypleona</taxon>
        <taxon>Sminthuridae</taxon>
        <taxon>Allacma</taxon>
    </lineage>
</organism>
<gene>
    <name evidence="2" type="ORF">AFUS01_LOCUS22873</name>
</gene>
<evidence type="ECO:0000313" key="2">
    <source>
        <dbReference type="EMBL" id="CAG7734488.1"/>
    </source>
</evidence>
<keyword evidence="3" id="KW-1185">Reference proteome</keyword>
<protein>
    <recommendedName>
        <fullName evidence="1">Receptor ligand binding region domain-containing protein</fullName>
    </recommendedName>
</protein>
<dbReference type="InterPro" id="IPR001828">
    <property type="entry name" value="ANF_lig-bd_rcpt"/>
</dbReference>
<evidence type="ECO:0000313" key="3">
    <source>
        <dbReference type="Proteomes" id="UP000708208"/>
    </source>
</evidence>
<dbReference type="AlphaFoldDB" id="A0A8J2KE33"/>
<feature type="non-terminal residue" evidence="2">
    <location>
        <position position="164"/>
    </location>
</feature>
<comment type="caution">
    <text evidence="2">The sequence shown here is derived from an EMBL/GenBank/DDBJ whole genome shotgun (WGS) entry which is preliminary data.</text>
</comment>
<accession>A0A8J2KE33</accession>
<dbReference type="Proteomes" id="UP000708208">
    <property type="component" value="Unassembled WGS sequence"/>
</dbReference>
<reference evidence="2" key="1">
    <citation type="submission" date="2021-06" db="EMBL/GenBank/DDBJ databases">
        <authorList>
            <person name="Hodson N. C."/>
            <person name="Mongue J. A."/>
            <person name="Jaron S. K."/>
        </authorList>
    </citation>
    <scope>NUCLEOTIDE SEQUENCE</scope>
</reference>
<sequence length="164" mass="17755">CVEVGYGIVALFGPSDPALDAQLESISSVLGIPLISSAPRPQHNIHANGLSTDLTMSLHPTQSQLMTLIKDLAVELKWKDISIIHDPLHGIIEPTSLAESLQILGSCSVHKASTDLRATLIQLRLKGARNIIIDTVIENVQTVLQAALDTGMMTKSYNYIFTML</sequence>
<feature type="non-terminal residue" evidence="2">
    <location>
        <position position="1"/>
    </location>
</feature>
<evidence type="ECO:0000259" key="1">
    <source>
        <dbReference type="Pfam" id="PF01094"/>
    </source>
</evidence>
<dbReference type="EMBL" id="CAJVCH010270011">
    <property type="protein sequence ID" value="CAG7734488.1"/>
    <property type="molecule type" value="Genomic_DNA"/>
</dbReference>
<feature type="domain" description="Receptor ligand binding region" evidence="1">
    <location>
        <begin position="6"/>
        <end position="162"/>
    </location>
</feature>
<proteinExistence type="predicted"/>
<dbReference type="Pfam" id="PF01094">
    <property type="entry name" value="ANF_receptor"/>
    <property type="match status" value="1"/>
</dbReference>
<name>A0A8J2KE33_9HEXA</name>